<dbReference type="EnsemblMetazoa" id="G8906.1">
    <property type="protein sequence ID" value="G8906.1:cds"/>
    <property type="gene ID" value="G8906"/>
</dbReference>
<dbReference type="AlphaFoldDB" id="A0A8W8P0Z8"/>
<dbReference type="Proteomes" id="UP000005408">
    <property type="component" value="Unassembled WGS sequence"/>
</dbReference>
<feature type="compositionally biased region" description="Low complexity" evidence="1">
    <location>
        <begin position="541"/>
        <end position="555"/>
    </location>
</feature>
<name>A0A8W8P0Z8_MAGGI</name>
<feature type="region of interest" description="Disordered" evidence="1">
    <location>
        <begin position="536"/>
        <end position="555"/>
    </location>
</feature>
<reference evidence="2" key="1">
    <citation type="submission" date="2022-08" db="UniProtKB">
        <authorList>
            <consortium name="EnsemblMetazoa"/>
        </authorList>
    </citation>
    <scope>IDENTIFICATION</scope>
    <source>
        <strain evidence="2">05x7-T-G4-1.051#20</strain>
    </source>
</reference>
<proteinExistence type="predicted"/>
<feature type="region of interest" description="Disordered" evidence="1">
    <location>
        <begin position="447"/>
        <end position="491"/>
    </location>
</feature>
<organism evidence="2 3">
    <name type="scientific">Magallana gigas</name>
    <name type="common">Pacific oyster</name>
    <name type="synonym">Crassostrea gigas</name>
    <dbReference type="NCBI Taxonomy" id="29159"/>
    <lineage>
        <taxon>Eukaryota</taxon>
        <taxon>Metazoa</taxon>
        <taxon>Spiralia</taxon>
        <taxon>Lophotrochozoa</taxon>
        <taxon>Mollusca</taxon>
        <taxon>Bivalvia</taxon>
        <taxon>Autobranchia</taxon>
        <taxon>Pteriomorphia</taxon>
        <taxon>Ostreida</taxon>
        <taxon>Ostreoidea</taxon>
        <taxon>Ostreidae</taxon>
        <taxon>Magallana</taxon>
    </lineage>
</organism>
<evidence type="ECO:0000313" key="2">
    <source>
        <dbReference type="EnsemblMetazoa" id="G8906.1:cds"/>
    </source>
</evidence>
<sequence length="555" mass="62402">MKIRCISLVPSCMFYIEGKWFPGQSRVSENQHIWKAHPLVCFLSDTPQQSFLSKKNVKNVLRHEKACHKILIKSDFCCDKTDEEDDFIISVGQDKDQIEVIITSCIEEPLQHMLQKWSEDLKLDHLRGSATDIIAEIEAIRKKLVSKNSINTEVDPSLPNSSTKTVLPGNVKDYLIGRSDVNSFGLWSNSSFKVFVKRATNVKEIKDELIMLNKDFFQKYQLDVEMKNWAEMQTMKKGDNVQSKDKATGMNIKRGSEIPTMMQGNSIHSKDGVAGTLGGFVTKTNNDQKVYALTCSHLFPVKNIPAFTRDFGEIGSCIFTTRDKGCDFAAIEINESSLRFCDVAFRREDKKKINANVFSDNLQTGNIVHKIGTTTDVTNGIIVSPEFYFKVTDESTRENVFLVKGTAKKFSERGDSGSLVFCRPNGIKQNYVDVVGMVYANDLTLYDDDDADNDDPADQRKMKSKLPEGSWEEGTYNNEVKAKNEPSSSECDYPYKDNNTASGISQDTNGVSFCCRIHTALKLFEENQGDDFELKFKNDLSSSSPVSSSSSESED</sequence>
<accession>A0A8W8P0Z8</accession>
<dbReference type="InterPro" id="IPR009003">
    <property type="entry name" value="Peptidase_S1_PA"/>
</dbReference>
<dbReference type="SUPFAM" id="SSF50494">
    <property type="entry name" value="Trypsin-like serine proteases"/>
    <property type="match status" value="1"/>
</dbReference>
<evidence type="ECO:0000256" key="1">
    <source>
        <dbReference type="SAM" id="MobiDB-lite"/>
    </source>
</evidence>
<feature type="compositionally biased region" description="Acidic residues" evidence="1">
    <location>
        <begin position="447"/>
        <end position="456"/>
    </location>
</feature>
<protein>
    <submittedName>
        <fullName evidence="2">Uncharacterized protein</fullName>
    </submittedName>
</protein>
<evidence type="ECO:0000313" key="3">
    <source>
        <dbReference type="Proteomes" id="UP000005408"/>
    </source>
</evidence>
<keyword evidence="3" id="KW-1185">Reference proteome</keyword>